<evidence type="ECO:0000259" key="8">
    <source>
        <dbReference type="PROSITE" id="PS51032"/>
    </source>
</evidence>
<feature type="domain" description="AP2/ERF" evidence="8">
    <location>
        <begin position="115"/>
        <end position="172"/>
    </location>
</feature>
<dbReference type="CDD" id="cd00018">
    <property type="entry name" value="AP2"/>
    <property type="match status" value="1"/>
</dbReference>
<dbReference type="PANTHER" id="PTHR31190">
    <property type="entry name" value="DNA-BINDING DOMAIN"/>
    <property type="match status" value="1"/>
</dbReference>
<evidence type="ECO:0000313" key="10">
    <source>
        <dbReference type="Proteomes" id="UP001346149"/>
    </source>
</evidence>
<keyword evidence="10" id="KW-1185">Reference proteome</keyword>
<dbReference type="PROSITE" id="PS51032">
    <property type="entry name" value="AP2_ERF"/>
    <property type="match status" value="1"/>
</dbReference>
<keyword evidence="2" id="KW-0805">Transcription regulation</keyword>
<feature type="compositionally biased region" description="Basic and acidic residues" evidence="7">
    <location>
        <begin position="186"/>
        <end position="196"/>
    </location>
</feature>
<organism evidence="9 10">
    <name type="scientific">Trapa natans</name>
    <name type="common">Water chestnut</name>
    <dbReference type="NCBI Taxonomy" id="22666"/>
    <lineage>
        <taxon>Eukaryota</taxon>
        <taxon>Viridiplantae</taxon>
        <taxon>Streptophyta</taxon>
        <taxon>Embryophyta</taxon>
        <taxon>Tracheophyta</taxon>
        <taxon>Spermatophyta</taxon>
        <taxon>Magnoliopsida</taxon>
        <taxon>eudicotyledons</taxon>
        <taxon>Gunneridae</taxon>
        <taxon>Pentapetalae</taxon>
        <taxon>rosids</taxon>
        <taxon>malvids</taxon>
        <taxon>Myrtales</taxon>
        <taxon>Lythraceae</taxon>
        <taxon>Trapa</taxon>
    </lineage>
</organism>
<keyword evidence="4" id="KW-0804">Transcription</keyword>
<dbReference type="GO" id="GO:0003677">
    <property type="term" value="F:DNA binding"/>
    <property type="evidence" value="ECO:0007669"/>
    <property type="project" value="UniProtKB-KW"/>
</dbReference>
<evidence type="ECO:0000313" key="9">
    <source>
        <dbReference type="EMBL" id="KAK4804753.1"/>
    </source>
</evidence>
<dbReference type="PRINTS" id="PR00367">
    <property type="entry name" value="ETHRSPELEMNT"/>
</dbReference>
<dbReference type="InterPro" id="IPR001471">
    <property type="entry name" value="AP2/ERF_dom"/>
</dbReference>
<dbReference type="Pfam" id="PF00847">
    <property type="entry name" value="AP2"/>
    <property type="match status" value="1"/>
</dbReference>
<dbReference type="InterPro" id="IPR016177">
    <property type="entry name" value="DNA-bd_dom_sf"/>
</dbReference>
<name>A0AAN7RQI7_TRANT</name>
<dbReference type="InterPro" id="IPR036955">
    <property type="entry name" value="AP2/ERF_dom_sf"/>
</dbReference>
<dbReference type="SMART" id="SM00380">
    <property type="entry name" value="AP2"/>
    <property type="match status" value="1"/>
</dbReference>
<dbReference type="GO" id="GO:0005634">
    <property type="term" value="C:nucleus"/>
    <property type="evidence" value="ECO:0007669"/>
    <property type="project" value="UniProtKB-SubCell"/>
</dbReference>
<accession>A0AAN7RQI7</accession>
<evidence type="ECO:0000256" key="4">
    <source>
        <dbReference type="ARBA" id="ARBA00023163"/>
    </source>
</evidence>
<feature type="region of interest" description="Disordered" evidence="7">
    <location>
        <begin position="171"/>
        <end position="216"/>
    </location>
</feature>
<dbReference type="GO" id="GO:0003700">
    <property type="term" value="F:DNA-binding transcription factor activity"/>
    <property type="evidence" value="ECO:0007669"/>
    <property type="project" value="InterPro"/>
</dbReference>
<sequence>MFQQATMPKRPTFPSTAPSLSPSGESPPLRPQIFGDEEFSNMVSALPSVISGTAAASSSAATGAMSPSATCRQCRIDGCLGCNFFVPYPNQQDDDGKKQSTSGGRKKGTRSKTFHFRGVRQRPWGKWAAEIRDPRRAARVWLGTFRTAEEAARAYDRAAIEFRGPRAKLNFPFGDYTSPAQEAEDESRQWEKDRPEGSSGTRVEAPSSSEQGNLGVVDSLWEFLGEEDMREMMTLMDFGGDSSDSTN</sequence>
<dbReference type="GO" id="GO:0009873">
    <property type="term" value="P:ethylene-activated signaling pathway"/>
    <property type="evidence" value="ECO:0007669"/>
    <property type="project" value="InterPro"/>
</dbReference>
<feature type="region of interest" description="Disordered" evidence="7">
    <location>
        <begin position="1"/>
        <end position="34"/>
    </location>
</feature>
<evidence type="ECO:0000256" key="7">
    <source>
        <dbReference type="SAM" id="MobiDB-lite"/>
    </source>
</evidence>
<feature type="compositionally biased region" description="Low complexity" evidence="7">
    <location>
        <begin position="18"/>
        <end position="27"/>
    </location>
</feature>
<dbReference type="Gene3D" id="3.30.730.10">
    <property type="entry name" value="AP2/ERF domain"/>
    <property type="match status" value="1"/>
</dbReference>
<keyword evidence="5" id="KW-0539">Nucleus</keyword>
<protein>
    <recommendedName>
        <fullName evidence="8">AP2/ERF domain-containing protein</fullName>
    </recommendedName>
</protein>
<feature type="compositionally biased region" description="Polar residues" evidence="7">
    <location>
        <begin position="198"/>
        <end position="212"/>
    </location>
</feature>
<proteinExistence type="inferred from homology"/>
<evidence type="ECO:0000256" key="3">
    <source>
        <dbReference type="ARBA" id="ARBA00023125"/>
    </source>
</evidence>
<dbReference type="PANTHER" id="PTHR31190:SF181">
    <property type="entry name" value="OS02G0764700 PROTEIN"/>
    <property type="match status" value="1"/>
</dbReference>
<dbReference type="SUPFAM" id="SSF54171">
    <property type="entry name" value="DNA-binding domain"/>
    <property type="match status" value="1"/>
</dbReference>
<reference evidence="9 10" key="1">
    <citation type="journal article" date="2023" name="Hortic Res">
        <title>Pangenome of water caltrop reveals structural variations and asymmetric subgenome divergence after allopolyploidization.</title>
        <authorList>
            <person name="Zhang X."/>
            <person name="Chen Y."/>
            <person name="Wang L."/>
            <person name="Yuan Y."/>
            <person name="Fang M."/>
            <person name="Shi L."/>
            <person name="Lu R."/>
            <person name="Comes H.P."/>
            <person name="Ma Y."/>
            <person name="Chen Y."/>
            <person name="Huang G."/>
            <person name="Zhou Y."/>
            <person name="Zheng Z."/>
            <person name="Qiu Y."/>
        </authorList>
    </citation>
    <scope>NUCLEOTIDE SEQUENCE [LARGE SCALE GENOMIC DNA]</scope>
    <source>
        <strain evidence="9">F231</strain>
    </source>
</reference>
<dbReference type="InterPro" id="IPR044808">
    <property type="entry name" value="ERF_plant"/>
</dbReference>
<comment type="caution">
    <text evidence="9">The sequence shown here is derived from an EMBL/GenBank/DDBJ whole genome shotgun (WGS) entry which is preliminary data.</text>
</comment>
<evidence type="ECO:0000256" key="6">
    <source>
        <dbReference type="ARBA" id="ARBA00024343"/>
    </source>
</evidence>
<evidence type="ECO:0000256" key="2">
    <source>
        <dbReference type="ARBA" id="ARBA00023015"/>
    </source>
</evidence>
<dbReference type="EMBL" id="JAXQNO010000001">
    <property type="protein sequence ID" value="KAK4804753.1"/>
    <property type="molecule type" value="Genomic_DNA"/>
</dbReference>
<evidence type="ECO:0000256" key="1">
    <source>
        <dbReference type="ARBA" id="ARBA00004123"/>
    </source>
</evidence>
<dbReference type="AlphaFoldDB" id="A0AAN7RQI7"/>
<dbReference type="Proteomes" id="UP001346149">
    <property type="component" value="Unassembled WGS sequence"/>
</dbReference>
<comment type="subcellular location">
    <subcellularLocation>
        <location evidence="1">Nucleus</location>
    </subcellularLocation>
</comment>
<dbReference type="FunFam" id="3.30.730.10:FF:000001">
    <property type="entry name" value="Ethylene-responsive transcription factor 2"/>
    <property type="match status" value="1"/>
</dbReference>
<gene>
    <name evidence="9" type="ORF">SAY86_004570</name>
</gene>
<evidence type="ECO:0000256" key="5">
    <source>
        <dbReference type="ARBA" id="ARBA00023242"/>
    </source>
</evidence>
<feature type="region of interest" description="Disordered" evidence="7">
    <location>
        <begin position="90"/>
        <end position="112"/>
    </location>
</feature>
<keyword evidence="3" id="KW-0238">DNA-binding</keyword>
<comment type="similarity">
    <text evidence="6">Belongs to the AP2/ERF transcription factor family. ERF subfamily.</text>
</comment>